<proteinExistence type="predicted"/>
<dbReference type="Proteomes" id="UP001227192">
    <property type="component" value="Unassembled WGS sequence"/>
</dbReference>
<evidence type="ECO:0000259" key="1">
    <source>
        <dbReference type="Pfam" id="PF13649"/>
    </source>
</evidence>
<feature type="domain" description="Methyltransferase" evidence="1">
    <location>
        <begin position="43"/>
        <end position="73"/>
    </location>
</feature>
<dbReference type="CDD" id="cd02440">
    <property type="entry name" value="AdoMet_MTases"/>
    <property type="match status" value="1"/>
</dbReference>
<dbReference type="Pfam" id="PF13649">
    <property type="entry name" value="Methyltransf_25"/>
    <property type="match status" value="1"/>
</dbReference>
<gene>
    <name evidence="2" type="ORF">VN97_g5055</name>
</gene>
<evidence type="ECO:0000313" key="3">
    <source>
        <dbReference type="Proteomes" id="UP001227192"/>
    </source>
</evidence>
<name>A0AAI9X8X9_PENTH</name>
<dbReference type="InterPro" id="IPR029063">
    <property type="entry name" value="SAM-dependent_MTases_sf"/>
</dbReference>
<dbReference type="EMBL" id="LACB01000124">
    <property type="protein sequence ID" value="KAJ9488250.1"/>
    <property type="molecule type" value="Genomic_DNA"/>
</dbReference>
<organism evidence="2 3">
    <name type="scientific">Penicillium thymicola</name>
    <dbReference type="NCBI Taxonomy" id="293382"/>
    <lineage>
        <taxon>Eukaryota</taxon>
        <taxon>Fungi</taxon>
        <taxon>Dikarya</taxon>
        <taxon>Ascomycota</taxon>
        <taxon>Pezizomycotina</taxon>
        <taxon>Eurotiomycetes</taxon>
        <taxon>Eurotiomycetidae</taxon>
        <taxon>Eurotiales</taxon>
        <taxon>Aspergillaceae</taxon>
        <taxon>Penicillium</taxon>
    </lineage>
</organism>
<comment type="caution">
    <text evidence="2">The sequence shown here is derived from an EMBL/GenBank/DDBJ whole genome shotgun (WGS) entry which is preliminary data.</text>
</comment>
<dbReference type="Gene3D" id="3.40.50.150">
    <property type="entry name" value="Vaccinia Virus protein VP39"/>
    <property type="match status" value="1"/>
</dbReference>
<accession>A0AAI9X8X9</accession>
<protein>
    <recommendedName>
        <fullName evidence="1">Methyltransferase domain-containing protein</fullName>
    </recommendedName>
</protein>
<evidence type="ECO:0000313" key="2">
    <source>
        <dbReference type="EMBL" id="KAJ9488250.1"/>
    </source>
</evidence>
<reference evidence="2" key="1">
    <citation type="submission" date="2015-06" db="EMBL/GenBank/DDBJ databases">
        <authorList>
            <person name="Nguyen H."/>
        </authorList>
    </citation>
    <scope>NUCLEOTIDE SEQUENCE</scope>
    <source>
        <strain evidence="2">DAOM 180753</strain>
    </source>
</reference>
<dbReference type="AlphaFoldDB" id="A0AAI9X8X9"/>
<dbReference type="InterPro" id="IPR041698">
    <property type="entry name" value="Methyltransf_25"/>
</dbReference>
<keyword evidence="3" id="KW-1185">Reference proteome</keyword>
<sequence>MSQAQTAHQDGDERYNELVHKVFLVLNEGQLHRAPLVEPKVALDLGCGSGIWALEFAKAYPSCQVLGIDINTGSGHQQQSYKLQVCTR</sequence>
<dbReference type="SUPFAM" id="SSF53335">
    <property type="entry name" value="S-adenosyl-L-methionine-dependent methyltransferases"/>
    <property type="match status" value="1"/>
</dbReference>
<reference evidence="2" key="2">
    <citation type="journal article" date="2016" name="Fungal Biol.">
        <title>Ochratoxin A production by Penicillium thymicola.</title>
        <authorList>
            <person name="Nguyen H.D.T."/>
            <person name="McMullin D.R."/>
            <person name="Ponomareva E."/>
            <person name="Riley R."/>
            <person name="Pomraning K.R."/>
            <person name="Baker S.E."/>
            <person name="Seifert K.A."/>
        </authorList>
    </citation>
    <scope>NUCLEOTIDE SEQUENCE</scope>
    <source>
        <strain evidence="2">DAOM 180753</strain>
    </source>
</reference>